<dbReference type="EMBL" id="JBBNAF010000008">
    <property type="protein sequence ID" value="KAK9122158.1"/>
    <property type="molecule type" value="Genomic_DNA"/>
</dbReference>
<evidence type="ECO:0000313" key="3">
    <source>
        <dbReference type="EMBL" id="KAK9122158.1"/>
    </source>
</evidence>
<name>A0AAP0IUT1_9MAGN</name>
<keyword evidence="4" id="KW-1185">Reference proteome</keyword>
<dbReference type="Proteomes" id="UP001420932">
    <property type="component" value="Unassembled WGS sequence"/>
</dbReference>
<feature type="transmembrane region" description="Helical" evidence="2">
    <location>
        <begin position="139"/>
        <end position="165"/>
    </location>
</feature>
<evidence type="ECO:0000256" key="2">
    <source>
        <dbReference type="SAM" id="Phobius"/>
    </source>
</evidence>
<organism evidence="3 4">
    <name type="scientific">Stephania yunnanensis</name>
    <dbReference type="NCBI Taxonomy" id="152371"/>
    <lineage>
        <taxon>Eukaryota</taxon>
        <taxon>Viridiplantae</taxon>
        <taxon>Streptophyta</taxon>
        <taxon>Embryophyta</taxon>
        <taxon>Tracheophyta</taxon>
        <taxon>Spermatophyta</taxon>
        <taxon>Magnoliopsida</taxon>
        <taxon>Ranunculales</taxon>
        <taxon>Menispermaceae</taxon>
        <taxon>Menispermoideae</taxon>
        <taxon>Cissampelideae</taxon>
        <taxon>Stephania</taxon>
    </lineage>
</organism>
<gene>
    <name evidence="3" type="ORF">Syun_019775</name>
</gene>
<sequence>MGHRQRQRNKREKNATMVARRFKTKEAKVSLDHFSRVKVMLGPRTSTTTTTTTEKRRRAPAECSSLGRKVGRSRSRGVRRPEHELLWGLSGEAVHGIRGLYSAEEGCKKTYQGYSRNTSSRLGINEEMKMKVQTAICNFNFFIWIFLASLCFIVYAFGVNAVFFLNLLSQTGAPLNLWRKSICKVVEQLPDDLP</sequence>
<keyword evidence="2" id="KW-1133">Transmembrane helix</keyword>
<feature type="region of interest" description="Disordered" evidence="1">
    <location>
        <begin position="44"/>
        <end position="74"/>
    </location>
</feature>
<reference evidence="3 4" key="1">
    <citation type="submission" date="2024-01" db="EMBL/GenBank/DDBJ databases">
        <title>Genome assemblies of Stephania.</title>
        <authorList>
            <person name="Yang L."/>
        </authorList>
    </citation>
    <scope>NUCLEOTIDE SEQUENCE [LARGE SCALE GENOMIC DNA]</scope>
    <source>
        <strain evidence="3">YNDBR</strain>
        <tissue evidence="3">Leaf</tissue>
    </source>
</reference>
<keyword evidence="2" id="KW-0812">Transmembrane</keyword>
<comment type="caution">
    <text evidence="3">The sequence shown here is derived from an EMBL/GenBank/DDBJ whole genome shotgun (WGS) entry which is preliminary data.</text>
</comment>
<proteinExistence type="predicted"/>
<evidence type="ECO:0000256" key="1">
    <source>
        <dbReference type="SAM" id="MobiDB-lite"/>
    </source>
</evidence>
<accession>A0AAP0IUT1</accession>
<evidence type="ECO:0000313" key="4">
    <source>
        <dbReference type="Proteomes" id="UP001420932"/>
    </source>
</evidence>
<dbReference type="AlphaFoldDB" id="A0AAP0IUT1"/>
<keyword evidence="2" id="KW-0472">Membrane</keyword>
<protein>
    <submittedName>
        <fullName evidence="3">Uncharacterized protein</fullName>
    </submittedName>
</protein>